<dbReference type="GO" id="GO:0016787">
    <property type="term" value="F:hydrolase activity"/>
    <property type="evidence" value="ECO:0007669"/>
    <property type="project" value="UniProtKB-KW"/>
</dbReference>
<dbReference type="Proteomes" id="UP000024332">
    <property type="component" value="Unassembled WGS sequence"/>
</dbReference>
<dbReference type="PRINTS" id="PR00332">
    <property type="entry name" value="HISTRIAD"/>
</dbReference>
<dbReference type="InterPro" id="IPR001310">
    <property type="entry name" value="Histidine_triad_HIT"/>
</dbReference>
<evidence type="ECO:0000256" key="1">
    <source>
        <dbReference type="PIRSR" id="PIRSR601310-1"/>
    </source>
</evidence>
<evidence type="ECO:0000313" key="6">
    <source>
        <dbReference type="Proteomes" id="UP000024332"/>
    </source>
</evidence>
<dbReference type="InterPro" id="IPR039384">
    <property type="entry name" value="HINT"/>
</dbReference>
<feature type="domain" description="HIT" evidence="4">
    <location>
        <begin position="3"/>
        <end position="110"/>
    </location>
</feature>
<dbReference type="Gene3D" id="3.30.428.10">
    <property type="entry name" value="HIT-like"/>
    <property type="match status" value="1"/>
</dbReference>
<organism evidence="5 6">
    <name type="scientific">Candidatus Acidianus copahuensis</name>
    <dbReference type="NCBI Taxonomy" id="1160895"/>
    <lineage>
        <taxon>Archaea</taxon>
        <taxon>Thermoproteota</taxon>
        <taxon>Thermoprotei</taxon>
        <taxon>Sulfolobales</taxon>
        <taxon>Sulfolobaceae</taxon>
        <taxon>Acidianus</taxon>
    </lineage>
</organism>
<gene>
    <name evidence="5" type="ORF">CM19_11395</name>
</gene>
<dbReference type="InterPro" id="IPR036265">
    <property type="entry name" value="HIT-like_sf"/>
</dbReference>
<dbReference type="SUPFAM" id="SSF54197">
    <property type="entry name" value="HIT-like"/>
    <property type="match status" value="1"/>
</dbReference>
<proteinExistence type="predicted"/>
<dbReference type="STRING" id="1160895.CM19_11395"/>
<dbReference type="EMBL" id="JFZT01000057">
    <property type="protein sequence ID" value="EZQ02065.1"/>
    <property type="molecule type" value="Genomic_DNA"/>
</dbReference>
<dbReference type="PANTHER" id="PTHR46648:SF1">
    <property type="entry name" value="ADENOSINE 5'-MONOPHOSPHORAMIDASE HNT1"/>
    <property type="match status" value="1"/>
</dbReference>
<comment type="caution">
    <text evidence="5">The sequence shown here is derived from an EMBL/GenBank/DDBJ whole genome shotgun (WGS) entry which is preliminary data.</text>
</comment>
<keyword evidence="6" id="KW-1185">Reference proteome</keyword>
<dbReference type="GO" id="GO:0009117">
    <property type="term" value="P:nucleotide metabolic process"/>
    <property type="evidence" value="ECO:0007669"/>
    <property type="project" value="TreeGrafter"/>
</dbReference>
<reference evidence="5 6" key="1">
    <citation type="submission" date="2014-03" db="EMBL/GenBank/DDBJ databases">
        <title>Draft genome sequence of the novel thermoacidophilic archaea Acidianus copahuensis ALE1 strain, isolated from Copahue volcanic area in Neuquen Argentina.</title>
        <authorList>
            <person name="Urbieta M.S."/>
            <person name="Rascovan N."/>
            <person name="Castro C."/>
            <person name="Revale S."/>
            <person name="Giaveno M.A."/>
            <person name="Vazquez M.P."/>
            <person name="Donati E.R."/>
        </authorList>
    </citation>
    <scope>NUCLEOTIDE SEQUENCE [LARGE SCALE GENOMIC DNA]</scope>
    <source>
        <strain evidence="5 6">ALE1</strain>
    </source>
</reference>
<evidence type="ECO:0000256" key="2">
    <source>
        <dbReference type="PIRSR" id="PIRSR601310-3"/>
    </source>
</evidence>
<dbReference type="CDD" id="cd01277">
    <property type="entry name" value="HINT_subgroup"/>
    <property type="match status" value="1"/>
</dbReference>
<protein>
    <submittedName>
        <fullName evidence="5">HIT family hydrolase</fullName>
    </submittedName>
</protein>
<accession>A0A031LKP4</accession>
<feature type="short sequence motif" description="Histidine triad motif" evidence="2 3">
    <location>
        <begin position="95"/>
        <end position="99"/>
    </location>
</feature>
<feature type="active site" description="Tele-AMP-histidine intermediate" evidence="1">
    <location>
        <position position="97"/>
    </location>
</feature>
<dbReference type="AlphaFoldDB" id="A0A031LKP4"/>
<keyword evidence="5" id="KW-0378">Hydrolase</keyword>
<dbReference type="RefSeq" id="WP_048100512.1">
    <property type="nucleotide sequence ID" value="NZ_JFZT01000057.1"/>
</dbReference>
<dbReference type="PANTHER" id="PTHR46648">
    <property type="entry name" value="HIT FAMILY PROTEIN 1"/>
    <property type="match status" value="1"/>
</dbReference>
<evidence type="ECO:0000256" key="3">
    <source>
        <dbReference type="PROSITE-ProRule" id="PRU00464"/>
    </source>
</evidence>
<dbReference type="InterPro" id="IPR019808">
    <property type="entry name" value="Histidine_triad_CS"/>
</dbReference>
<dbReference type="PROSITE" id="PS00892">
    <property type="entry name" value="HIT_1"/>
    <property type="match status" value="1"/>
</dbReference>
<dbReference type="PROSITE" id="PS51084">
    <property type="entry name" value="HIT_2"/>
    <property type="match status" value="1"/>
</dbReference>
<dbReference type="OrthoDB" id="26806at2157"/>
<dbReference type="InterPro" id="IPR011146">
    <property type="entry name" value="HIT-like"/>
</dbReference>
<dbReference type="Pfam" id="PF01230">
    <property type="entry name" value="HIT"/>
    <property type="match status" value="1"/>
</dbReference>
<name>A0A031LKP4_9CREN</name>
<sequence>MCLFCKIANSEESAYVIYDSEKVMAFLDKFPISPGHTLVITKAHFDDFLSTSDDYIIDLAKVTRELAKAVTKAVKANGVRVLSNVGKSAGQVIFHVHVHIIPTWDEEPPIEYSDFIPRKEQSKVYYEKLQMVINQNLERSK</sequence>
<evidence type="ECO:0000313" key="5">
    <source>
        <dbReference type="EMBL" id="EZQ02065.1"/>
    </source>
</evidence>
<evidence type="ECO:0000259" key="4">
    <source>
        <dbReference type="PROSITE" id="PS51084"/>
    </source>
</evidence>